<name>A0A3R0L9I1_SALET</name>
<keyword evidence="1" id="KW-0812">Transmembrane</keyword>
<organism evidence="2">
    <name type="scientific">Salmonella enterica I</name>
    <dbReference type="NCBI Taxonomy" id="59201"/>
    <lineage>
        <taxon>Bacteria</taxon>
        <taxon>Pseudomonadati</taxon>
        <taxon>Pseudomonadota</taxon>
        <taxon>Gammaproteobacteria</taxon>
        <taxon>Enterobacterales</taxon>
        <taxon>Enterobacteriaceae</taxon>
        <taxon>Salmonella</taxon>
    </lineage>
</organism>
<dbReference type="EMBL" id="AAGNPF010000002">
    <property type="protein sequence ID" value="EBQ0115507.1"/>
    <property type="molecule type" value="Genomic_DNA"/>
</dbReference>
<evidence type="ECO:0000313" key="2">
    <source>
        <dbReference type="EMBL" id="EBQ0115507.1"/>
    </source>
</evidence>
<dbReference type="RefSeq" id="WP_023223653.1">
    <property type="nucleotide sequence ID" value="NZ_CP160153.1"/>
</dbReference>
<proteinExistence type="predicted"/>
<dbReference type="AlphaFoldDB" id="A0A3R0L9I1"/>
<dbReference type="EMBL" id="DAAMVH010000002">
    <property type="protein sequence ID" value="HAC8332235.1"/>
    <property type="molecule type" value="Genomic_DNA"/>
</dbReference>
<gene>
    <name evidence="2" type="ORF">AXN14_06355</name>
    <name evidence="3" type="ORF">G0H73_05340</name>
</gene>
<protein>
    <recommendedName>
        <fullName evidence="4">SLATT domain-containing protein</fullName>
    </recommendedName>
</protein>
<feature type="transmembrane region" description="Helical" evidence="1">
    <location>
        <begin position="52"/>
        <end position="70"/>
    </location>
</feature>
<reference evidence="3" key="1">
    <citation type="journal article" date="2018" name="Genome Biol.">
        <title>SKESA: strategic k-mer extension for scrupulous assemblies.</title>
        <authorList>
            <person name="Souvorov A."/>
            <person name="Agarwala R."/>
            <person name="Lipman D.J."/>
        </authorList>
    </citation>
    <scope>NUCLEOTIDE SEQUENCE</scope>
    <source>
        <strain evidence="3">14ARS_STU0125</strain>
    </source>
</reference>
<evidence type="ECO:0008006" key="4">
    <source>
        <dbReference type="Google" id="ProtNLM"/>
    </source>
</evidence>
<reference evidence="3" key="3">
    <citation type="submission" date="2018-12" db="EMBL/GenBank/DDBJ databases">
        <authorList>
            <consortium name="NCBI Pathogen Detection Project"/>
        </authorList>
    </citation>
    <scope>NUCLEOTIDE SEQUENCE</scope>
    <source>
        <strain evidence="3">14ARS_STU0125</strain>
    </source>
</reference>
<keyword evidence="1" id="KW-0472">Membrane</keyword>
<feature type="transmembrane region" description="Helical" evidence="1">
    <location>
        <begin position="27"/>
        <end position="45"/>
    </location>
</feature>
<evidence type="ECO:0000256" key="1">
    <source>
        <dbReference type="SAM" id="Phobius"/>
    </source>
</evidence>
<reference evidence="2" key="2">
    <citation type="submission" date="2018-07" db="EMBL/GenBank/DDBJ databases">
        <authorList>
            <consortium name="GenomeTrakr network: Whole genome sequencing for foodborne pathogen traceback"/>
        </authorList>
    </citation>
    <scope>NUCLEOTIDE SEQUENCE</scope>
    <source>
        <strain evidence="2">CFSAN031443</strain>
    </source>
</reference>
<accession>A0A3R0L9I1</accession>
<evidence type="ECO:0000313" key="3">
    <source>
        <dbReference type="EMBL" id="HAC8332235.1"/>
    </source>
</evidence>
<comment type="caution">
    <text evidence="2">The sequence shown here is derived from an EMBL/GenBank/DDBJ whole genome shotgun (WGS) entry which is preliminary data.</text>
</comment>
<keyword evidence="1" id="KW-1133">Transmembrane helix</keyword>
<sequence>MNDKFSISFEHAWKYFEIHTQQRMTVFNFYIAIIGLLAAGSGVCLQQGGKYSYLASALGLFIVFISFIFYKLDERVSLLIKKSEVALKILEEEFNEPTAMIFKNESIDNSLNKSILSTWTYGRCFRVSFGVVAGTGFILLIAPIVPLLLK</sequence>
<feature type="transmembrane region" description="Helical" evidence="1">
    <location>
        <begin position="127"/>
        <end position="149"/>
    </location>
</feature>